<keyword evidence="4 9" id="KW-0560">Oxidoreductase</keyword>
<keyword evidence="2" id="KW-0001">2Fe-2S</keyword>
<dbReference type="RefSeq" id="WP_211955994.1">
    <property type="nucleotide sequence ID" value="NZ_CAJPVI010000035.1"/>
</dbReference>
<dbReference type="InterPro" id="IPR012675">
    <property type="entry name" value="Beta-grasp_dom_sf"/>
</dbReference>
<feature type="domain" description="FAD-binding FR-type" evidence="8">
    <location>
        <begin position="1"/>
        <end position="100"/>
    </location>
</feature>
<dbReference type="PANTHER" id="PTHR47354">
    <property type="entry name" value="NADH OXIDOREDUCTASE HCR"/>
    <property type="match status" value="1"/>
</dbReference>
<dbReference type="PANTHER" id="PTHR47354:SF1">
    <property type="entry name" value="CARNITINE MONOOXYGENASE REDUCTASE SUBUNIT"/>
    <property type="match status" value="1"/>
</dbReference>
<evidence type="ECO:0000256" key="3">
    <source>
        <dbReference type="ARBA" id="ARBA00022723"/>
    </source>
</evidence>
<proteinExistence type="predicted"/>
<protein>
    <submittedName>
        <fullName evidence="9">Phenoxybenzoate dioxygenase subunit beta</fullName>
        <ecNumber evidence="9">1.-.-.-</ecNumber>
    </submittedName>
</protein>
<name>A0ABM8TNB5_9BURK</name>
<evidence type="ECO:0000259" key="8">
    <source>
        <dbReference type="PROSITE" id="PS51384"/>
    </source>
</evidence>
<dbReference type="SUPFAM" id="SSF52343">
    <property type="entry name" value="Ferredoxin reductase-like, C-terminal NADP-linked domain"/>
    <property type="match status" value="1"/>
</dbReference>
<dbReference type="Pfam" id="PF22290">
    <property type="entry name" value="DmmA-like_N"/>
    <property type="match status" value="1"/>
</dbReference>
<keyword evidence="9" id="KW-0223">Dioxygenase</keyword>
<dbReference type="Gene3D" id="2.40.30.10">
    <property type="entry name" value="Translation factors"/>
    <property type="match status" value="1"/>
</dbReference>
<dbReference type="InterPro" id="IPR036010">
    <property type="entry name" value="2Fe-2S_ferredoxin-like_sf"/>
</dbReference>
<dbReference type="GO" id="GO:0051213">
    <property type="term" value="F:dioxygenase activity"/>
    <property type="evidence" value="ECO:0007669"/>
    <property type="project" value="UniProtKB-KW"/>
</dbReference>
<organism evidence="9 10">
    <name type="scientific">Cupriavidus numazuensis</name>
    <dbReference type="NCBI Taxonomy" id="221992"/>
    <lineage>
        <taxon>Bacteria</taxon>
        <taxon>Pseudomonadati</taxon>
        <taxon>Pseudomonadota</taxon>
        <taxon>Betaproteobacteria</taxon>
        <taxon>Burkholderiales</taxon>
        <taxon>Burkholderiaceae</taxon>
        <taxon>Cupriavidus</taxon>
    </lineage>
</organism>
<dbReference type="InterPro" id="IPR001041">
    <property type="entry name" value="2Fe-2S_ferredoxin-type"/>
</dbReference>
<keyword evidence="10" id="KW-1185">Reference proteome</keyword>
<evidence type="ECO:0000256" key="4">
    <source>
        <dbReference type="ARBA" id="ARBA00023002"/>
    </source>
</evidence>
<dbReference type="SUPFAM" id="SSF54292">
    <property type="entry name" value="2Fe-2S ferredoxin-like"/>
    <property type="match status" value="1"/>
</dbReference>
<dbReference type="Pfam" id="PF00111">
    <property type="entry name" value="Fer2"/>
    <property type="match status" value="1"/>
</dbReference>
<dbReference type="InterPro" id="IPR017927">
    <property type="entry name" value="FAD-bd_FR_type"/>
</dbReference>
<dbReference type="PROSITE" id="PS51384">
    <property type="entry name" value="FAD_FR"/>
    <property type="match status" value="1"/>
</dbReference>
<evidence type="ECO:0000259" key="7">
    <source>
        <dbReference type="PROSITE" id="PS51085"/>
    </source>
</evidence>
<dbReference type="CDD" id="cd00207">
    <property type="entry name" value="fer2"/>
    <property type="match status" value="1"/>
</dbReference>
<dbReference type="InterPro" id="IPR050415">
    <property type="entry name" value="MRET"/>
</dbReference>
<dbReference type="InterPro" id="IPR054582">
    <property type="entry name" value="DmmA-like_N"/>
</dbReference>
<dbReference type="PRINTS" id="PR00409">
    <property type="entry name" value="PHDIOXRDTASE"/>
</dbReference>
<dbReference type="PROSITE" id="PS51085">
    <property type="entry name" value="2FE2S_FER_2"/>
    <property type="match status" value="1"/>
</dbReference>
<sequence>MELIVTSLRLEAEGVLGVELRHRSGDVLPPFEPGAHVDVSFPNGLMRQYSIASPASDTTRYWLGIGLAPASRGGSRFAHHELRLGDTLPVSTPRSLFGLHEPATGHLFVAGGIGITPILSMIRRCVERDLPWRLLYCVRSRRHAAYLEQLAPFADRVTLHADDEHGGHPDLHTALRQMPADWHVYTCGPGVMMDAVCDHASALGIGTHAVHLERFTAGAQTPAETGAFQVRLLRHGGQFSVPAGTSILEVLEDNGVCLPSSCREGLCRSCEVPLVAGTADHRDYVLSDEEREANKSILICVSRAKCAELVLDV</sequence>
<evidence type="ECO:0000313" key="10">
    <source>
        <dbReference type="Proteomes" id="UP000672657"/>
    </source>
</evidence>
<dbReference type="Proteomes" id="UP000672657">
    <property type="component" value="Unassembled WGS sequence"/>
</dbReference>
<dbReference type="EMBL" id="CAJPVI010000035">
    <property type="protein sequence ID" value="CAG2155931.1"/>
    <property type="molecule type" value="Genomic_DNA"/>
</dbReference>
<evidence type="ECO:0000256" key="2">
    <source>
        <dbReference type="ARBA" id="ARBA00022714"/>
    </source>
</evidence>
<keyword evidence="6" id="KW-0411">Iron-sulfur</keyword>
<keyword evidence="5" id="KW-0408">Iron</keyword>
<evidence type="ECO:0000313" key="9">
    <source>
        <dbReference type="EMBL" id="CAG2155931.1"/>
    </source>
</evidence>
<feature type="domain" description="2Fe-2S ferredoxin-type" evidence="7">
    <location>
        <begin position="228"/>
        <end position="313"/>
    </location>
</feature>
<dbReference type="InterPro" id="IPR039261">
    <property type="entry name" value="FNR_nucleotide-bd"/>
</dbReference>
<dbReference type="Gene3D" id="3.10.20.30">
    <property type="match status" value="1"/>
</dbReference>
<comment type="caution">
    <text evidence="9">The sequence shown here is derived from an EMBL/GenBank/DDBJ whole genome shotgun (WGS) entry which is preliminary data.</text>
</comment>
<evidence type="ECO:0000256" key="6">
    <source>
        <dbReference type="ARBA" id="ARBA00023014"/>
    </source>
</evidence>
<dbReference type="EC" id="1.-.-.-" evidence="9"/>
<evidence type="ECO:0000256" key="5">
    <source>
        <dbReference type="ARBA" id="ARBA00023004"/>
    </source>
</evidence>
<reference evidence="9 10" key="1">
    <citation type="submission" date="2021-03" db="EMBL/GenBank/DDBJ databases">
        <authorList>
            <person name="Peeters C."/>
        </authorList>
    </citation>
    <scope>NUCLEOTIDE SEQUENCE [LARGE SCALE GENOMIC DNA]</scope>
    <source>
        <strain evidence="9 10">LMG 26411</strain>
    </source>
</reference>
<dbReference type="InterPro" id="IPR017938">
    <property type="entry name" value="Riboflavin_synthase-like_b-brl"/>
</dbReference>
<dbReference type="SUPFAM" id="SSF63380">
    <property type="entry name" value="Riboflavin synthase domain-like"/>
    <property type="match status" value="1"/>
</dbReference>
<dbReference type="CDD" id="cd06185">
    <property type="entry name" value="PDR_like"/>
    <property type="match status" value="1"/>
</dbReference>
<gene>
    <name evidence="9" type="primary">pobB_3</name>
    <name evidence="9" type="ORF">LMG26411_05076</name>
</gene>
<evidence type="ECO:0000256" key="1">
    <source>
        <dbReference type="ARBA" id="ARBA00022630"/>
    </source>
</evidence>
<keyword evidence="3" id="KW-0479">Metal-binding</keyword>
<dbReference type="Gene3D" id="3.40.50.80">
    <property type="entry name" value="Nucleotide-binding domain of ferredoxin-NADP reductase (FNR) module"/>
    <property type="match status" value="1"/>
</dbReference>
<accession>A0ABM8TNB5</accession>
<keyword evidence="1" id="KW-0285">Flavoprotein</keyword>